<feature type="domain" description="AAA-ATPase-like" evidence="2">
    <location>
        <begin position="167"/>
        <end position="327"/>
    </location>
</feature>
<dbReference type="Proteomes" id="UP000054144">
    <property type="component" value="Unassembled WGS sequence"/>
</dbReference>
<evidence type="ECO:0000313" key="3">
    <source>
        <dbReference type="EMBL" id="KIY52385.1"/>
    </source>
</evidence>
<dbReference type="OrthoDB" id="5380555at2759"/>
<reference evidence="3 4" key="1">
    <citation type="journal article" date="2015" name="Fungal Genet. Biol.">
        <title>Evolution of novel wood decay mechanisms in Agaricales revealed by the genome sequences of Fistulina hepatica and Cylindrobasidium torrendii.</title>
        <authorList>
            <person name="Floudas D."/>
            <person name="Held B.W."/>
            <person name="Riley R."/>
            <person name="Nagy L.G."/>
            <person name="Koehler G."/>
            <person name="Ransdell A.S."/>
            <person name="Younus H."/>
            <person name="Chow J."/>
            <person name="Chiniquy J."/>
            <person name="Lipzen A."/>
            <person name="Tritt A."/>
            <person name="Sun H."/>
            <person name="Haridas S."/>
            <person name="LaButti K."/>
            <person name="Ohm R.A."/>
            <person name="Kues U."/>
            <person name="Blanchette R.A."/>
            <person name="Grigoriev I.V."/>
            <person name="Minto R.E."/>
            <person name="Hibbett D.S."/>
        </authorList>
    </citation>
    <scope>NUCLEOTIDE SEQUENCE [LARGE SCALE GENOMIC DNA]</scope>
    <source>
        <strain evidence="3 4">ATCC 64428</strain>
    </source>
</reference>
<dbReference type="Pfam" id="PF09820">
    <property type="entry name" value="AAA-ATPase_like"/>
    <property type="match status" value="1"/>
</dbReference>
<evidence type="ECO:0000259" key="2">
    <source>
        <dbReference type="Pfam" id="PF09820"/>
    </source>
</evidence>
<dbReference type="PANTHER" id="PTHR34825">
    <property type="entry name" value="CONSERVED PROTEIN, WITH A WEAK D-GALACTARATE DEHYDRATASE/ALTRONATE HYDROLASE DOMAIN"/>
    <property type="match status" value="1"/>
</dbReference>
<accession>A0A0D7AKJ4</accession>
<dbReference type="PANTHER" id="PTHR34825:SF1">
    <property type="entry name" value="AAA-ATPASE-LIKE DOMAIN-CONTAINING PROTEIN"/>
    <property type="match status" value="1"/>
</dbReference>
<feature type="region of interest" description="Disordered" evidence="1">
    <location>
        <begin position="57"/>
        <end position="84"/>
    </location>
</feature>
<feature type="region of interest" description="Disordered" evidence="1">
    <location>
        <begin position="472"/>
        <end position="492"/>
    </location>
</feature>
<feature type="compositionally biased region" description="Low complexity" evidence="1">
    <location>
        <begin position="69"/>
        <end position="84"/>
    </location>
</feature>
<evidence type="ECO:0000313" key="4">
    <source>
        <dbReference type="Proteomes" id="UP000054144"/>
    </source>
</evidence>
<sequence length="522" mass="58585">MSISSFCALIHKTTVFFALDSSRPTLGDVVDRVEHVHKRRCSCGRFTGSEAWFDESSEEQTRVDATERSSSGSDSGYSSLSDSSSSVQRRYLRLGDRVADLGHPVVFTATYGKPSAAPIYPERCCPTGCIHRPERLGDTCFIEVCPDSPMCIPEPSMCTLTSFPNVSGTVYVDKTAIIDFLSGPGRYRKDKLPLVRRPAGFGKTTFLSTLIKYHDCIEPALTDYIFSPTICWTPNAPEPNQHLVLYFDFSRVPVGPNFKNDFESYLRQVALKFLDKYDDLLHIPQSTKSSLGNFGILHRIFVLVVHRHYTVYLTVDNFNAMHLKAQSIDDADELDGEFVEMVNECIDRAFCQPIEGATHSVVKDGLIVGTSDCGYADPIGVFDGISYDMTYKSPLRGIFGFTDKEVEQLGKLFCWPNDFLEEVRRSKKVRRFNEIHTARREKWVLGYDPRTVGYTSADYEMMEADGIKFKEDDKCATPEDSDDMSSDDESEVEDLPGVVAYSMADVLGLLRERVTPVYAASL</sequence>
<proteinExistence type="predicted"/>
<name>A0A0D7AKJ4_9AGAR</name>
<dbReference type="InterPro" id="IPR018631">
    <property type="entry name" value="AAA-ATPase-like_dom"/>
</dbReference>
<keyword evidence="4" id="KW-1185">Reference proteome</keyword>
<organism evidence="3 4">
    <name type="scientific">Fistulina hepatica ATCC 64428</name>
    <dbReference type="NCBI Taxonomy" id="1128425"/>
    <lineage>
        <taxon>Eukaryota</taxon>
        <taxon>Fungi</taxon>
        <taxon>Dikarya</taxon>
        <taxon>Basidiomycota</taxon>
        <taxon>Agaricomycotina</taxon>
        <taxon>Agaricomycetes</taxon>
        <taxon>Agaricomycetidae</taxon>
        <taxon>Agaricales</taxon>
        <taxon>Fistulinaceae</taxon>
        <taxon>Fistulina</taxon>
    </lineage>
</organism>
<dbReference type="EMBL" id="KN881643">
    <property type="protein sequence ID" value="KIY52385.1"/>
    <property type="molecule type" value="Genomic_DNA"/>
</dbReference>
<protein>
    <recommendedName>
        <fullName evidence="2">AAA-ATPase-like domain-containing protein</fullName>
    </recommendedName>
</protein>
<evidence type="ECO:0000256" key="1">
    <source>
        <dbReference type="SAM" id="MobiDB-lite"/>
    </source>
</evidence>
<dbReference type="AlphaFoldDB" id="A0A0D7AKJ4"/>
<gene>
    <name evidence="3" type="ORF">FISHEDRAFT_69807</name>
</gene>
<feature type="compositionally biased region" description="Acidic residues" evidence="1">
    <location>
        <begin position="479"/>
        <end position="492"/>
    </location>
</feature>